<feature type="compositionally biased region" description="Polar residues" evidence="1">
    <location>
        <begin position="64"/>
        <end position="78"/>
    </location>
</feature>
<feature type="region of interest" description="Disordered" evidence="1">
    <location>
        <begin position="33"/>
        <end position="78"/>
    </location>
</feature>
<organism evidence="2 3">
    <name type="scientific">Panicum virgatum</name>
    <name type="common">Blackwell switchgrass</name>
    <dbReference type="NCBI Taxonomy" id="38727"/>
    <lineage>
        <taxon>Eukaryota</taxon>
        <taxon>Viridiplantae</taxon>
        <taxon>Streptophyta</taxon>
        <taxon>Embryophyta</taxon>
        <taxon>Tracheophyta</taxon>
        <taxon>Spermatophyta</taxon>
        <taxon>Magnoliopsida</taxon>
        <taxon>Liliopsida</taxon>
        <taxon>Poales</taxon>
        <taxon>Poaceae</taxon>
        <taxon>PACMAD clade</taxon>
        <taxon>Panicoideae</taxon>
        <taxon>Panicodae</taxon>
        <taxon>Paniceae</taxon>
        <taxon>Panicinae</taxon>
        <taxon>Panicum</taxon>
        <taxon>Panicum sect. Hiantes</taxon>
    </lineage>
</organism>
<evidence type="ECO:0000256" key="1">
    <source>
        <dbReference type="SAM" id="MobiDB-lite"/>
    </source>
</evidence>
<sequence>MPPILFHPIPSFFHSAPSLFFSSFNSSLPFHGQNHGHASGSPRLLTGGDLTNDQPRSHGPLLNNLRQLSPHTPSALSYTGESTLVGGSMATLHGGRPLRPANTGYTILAPHSLT</sequence>
<gene>
    <name evidence="2" type="ORF">PVAP13_8KG344701</name>
</gene>
<dbReference type="AlphaFoldDB" id="A0A8T0PKA8"/>
<accession>A0A8T0PKA8</accession>
<keyword evidence="3" id="KW-1185">Reference proteome</keyword>
<proteinExistence type="predicted"/>
<reference evidence="2" key="1">
    <citation type="submission" date="2020-05" db="EMBL/GenBank/DDBJ databases">
        <title>WGS assembly of Panicum virgatum.</title>
        <authorList>
            <person name="Lovell J.T."/>
            <person name="Jenkins J."/>
            <person name="Shu S."/>
            <person name="Juenger T.E."/>
            <person name="Schmutz J."/>
        </authorList>
    </citation>
    <scope>NUCLEOTIDE SEQUENCE</scope>
    <source>
        <strain evidence="2">AP13</strain>
    </source>
</reference>
<comment type="caution">
    <text evidence="2">The sequence shown here is derived from an EMBL/GenBank/DDBJ whole genome shotgun (WGS) entry which is preliminary data.</text>
</comment>
<evidence type="ECO:0000313" key="3">
    <source>
        <dbReference type="Proteomes" id="UP000823388"/>
    </source>
</evidence>
<protein>
    <submittedName>
        <fullName evidence="2">Uncharacterized protein</fullName>
    </submittedName>
</protein>
<dbReference type="Proteomes" id="UP000823388">
    <property type="component" value="Chromosome 8K"/>
</dbReference>
<name>A0A8T0PKA8_PANVG</name>
<dbReference type="EMBL" id="CM029051">
    <property type="protein sequence ID" value="KAG2562030.1"/>
    <property type="molecule type" value="Genomic_DNA"/>
</dbReference>
<evidence type="ECO:0000313" key="2">
    <source>
        <dbReference type="EMBL" id="KAG2562030.1"/>
    </source>
</evidence>